<dbReference type="GO" id="GO:0070131">
    <property type="term" value="P:positive regulation of mitochondrial translation"/>
    <property type="evidence" value="ECO:0007669"/>
    <property type="project" value="TreeGrafter"/>
</dbReference>
<name>A0A061AW58_CYBFA</name>
<evidence type="ECO:0000313" key="4">
    <source>
        <dbReference type="EMBL" id="ONH65052.1"/>
    </source>
</evidence>
<dbReference type="EMBL" id="MPUK01000014">
    <property type="protein sequence ID" value="ONH65052.1"/>
    <property type="molecule type" value="Genomic_DNA"/>
</dbReference>
<dbReference type="Pfam" id="PF02582">
    <property type="entry name" value="DUF155"/>
    <property type="match status" value="1"/>
</dbReference>
<comment type="similarity">
    <text evidence="1">Belongs to the RMD1/sif2 family.</text>
</comment>
<dbReference type="VEuPathDB" id="FungiDB:BON22_5105"/>
<dbReference type="PANTHER" id="PTHR16255">
    <property type="entry name" value="REQUIRED FOR MEIOTIC NUCLEAR DIVISION PROTEIN 1 HOMOLOG"/>
    <property type="match status" value="1"/>
</dbReference>
<protein>
    <submittedName>
        <fullName evidence="3">CYFA0S03e05270g1_1</fullName>
    </submittedName>
    <submittedName>
        <fullName evidence="4">Required for meiotic nuclear division protein 1</fullName>
    </submittedName>
</protein>
<proteinExistence type="inferred from homology"/>
<dbReference type="InterPro" id="IPR051624">
    <property type="entry name" value="RMD1/Sad1-interacting"/>
</dbReference>
<keyword evidence="5" id="KW-1185">Reference proteome</keyword>
<evidence type="ECO:0000259" key="2">
    <source>
        <dbReference type="Pfam" id="PF02582"/>
    </source>
</evidence>
<dbReference type="InterPro" id="IPR003734">
    <property type="entry name" value="DUF155"/>
</dbReference>
<gene>
    <name evidence="4" type="ORF">BON22_5105</name>
    <name evidence="3" type="ORF">CYFA0S_03e05270g</name>
</gene>
<evidence type="ECO:0000313" key="3">
    <source>
        <dbReference type="EMBL" id="CDR39610.1"/>
    </source>
</evidence>
<evidence type="ECO:0000313" key="5">
    <source>
        <dbReference type="Proteomes" id="UP000189513"/>
    </source>
</evidence>
<reference evidence="5" key="2">
    <citation type="journal article" date="2017" name="Genome Announc.">
        <title>Genome sequences of Cyberlindnera fabianii 65, Pichia kudriavzevii 129, and Saccharomyces cerevisiae 131 isolated from fermented masau fruits in Zimbabwe.</title>
        <authorList>
            <person name="van Rijswijck I.M.H."/>
            <person name="Derks M.F.L."/>
            <person name="Abee T."/>
            <person name="de Ridder D."/>
            <person name="Smid E.J."/>
        </authorList>
    </citation>
    <scope>NUCLEOTIDE SEQUENCE [LARGE SCALE GENOMIC DNA]</scope>
    <source>
        <strain evidence="5">65</strain>
    </source>
</reference>
<dbReference type="AlphaFoldDB" id="A0A061AW58"/>
<dbReference type="PANTHER" id="PTHR16255:SF1">
    <property type="entry name" value="REQUIRED FOR MEIOTIC NUCLEAR DIVISION PROTEIN 1 HOMOLOG"/>
    <property type="match status" value="1"/>
</dbReference>
<accession>A0A061AW58</accession>
<dbReference type="OrthoDB" id="242766at2759"/>
<evidence type="ECO:0000256" key="1">
    <source>
        <dbReference type="ARBA" id="ARBA00008306"/>
    </source>
</evidence>
<dbReference type="EMBL" id="LK052888">
    <property type="protein sequence ID" value="CDR39610.1"/>
    <property type="molecule type" value="Genomic_DNA"/>
</dbReference>
<dbReference type="Proteomes" id="UP000189513">
    <property type="component" value="Unassembled WGS sequence"/>
</dbReference>
<organism evidence="3">
    <name type="scientific">Cyberlindnera fabianii</name>
    <name type="common">Yeast</name>
    <name type="synonym">Hansenula fabianii</name>
    <dbReference type="NCBI Taxonomy" id="36022"/>
    <lineage>
        <taxon>Eukaryota</taxon>
        <taxon>Fungi</taxon>
        <taxon>Dikarya</taxon>
        <taxon>Ascomycota</taxon>
        <taxon>Saccharomycotina</taxon>
        <taxon>Saccharomycetes</taxon>
        <taxon>Phaffomycetales</taxon>
        <taxon>Phaffomycetaceae</taxon>
        <taxon>Cyberlindnera</taxon>
    </lineage>
</organism>
<reference evidence="3" key="1">
    <citation type="journal article" date="2014" name="Genome Announc.">
        <title>Genome sequence of the yeast Cyberlindnera fabianii (Hansenula fabianii).</title>
        <authorList>
            <person name="Freel K.C."/>
            <person name="Sarilar V."/>
            <person name="Neuveglise C."/>
            <person name="Devillers H."/>
            <person name="Friedrich A."/>
            <person name="Schacherer J."/>
        </authorList>
    </citation>
    <scope>NUCLEOTIDE SEQUENCE</scope>
    <source>
        <strain evidence="3">YJS4271</strain>
    </source>
</reference>
<reference evidence="4" key="3">
    <citation type="submission" date="2017-01" db="EMBL/GenBank/DDBJ databases">
        <authorList>
            <person name="Mah S.A."/>
            <person name="Swanson W.J."/>
            <person name="Moy G.W."/>
            <person name="Vacquier V.D."/>
        </authorList>
    </citation>
    <scope>NUCLEOTIDE SEQUENCE [LARGE SCALE GENOMIC DNA]</scope>
    <source>
        <strain evidence="4">65</strain>
    </source>
</reference>
<sequence>MMSSRKVMIATQPCKALMRSLTFQYPSLHTISASALSTTIRHNSSIFRKTPKTTRLTNSQLLRRTKGITWLRNNESQILESIQKEHPILPVTTFTTCEKYDFDSILQKTNVGVKILIPNEILHFVYEGKHDVLLLESGSIVGWGVDEETVEHKILPLFKDCMISKYDQFESEDMDYIEINGESSDESHVITETIIINGADRQQSLFDKAAFSSGLSRSTRLAILENALEKHILQTRKVTEGLSVGKKLSVTEKDLLRSTGRLFLLRGKLNLYSELIEIPDLYWTEPNLERIYRNISNILDISPRISILNKKLDYATDESRALLQTLNEEKGTRLEWIIIILIMIEVCFETFHFYERYWDEKKMKEIRET</sequence>
<dbReference type="GO" id="GO:0005739">
    <property type="term" value="C:mitochondrion"/>
    <property type="evidence" value="ECO:0007669"/>
    <property type="project" value="UniProtKB-ARBA"/>
</dbReference>
<dbReference type="OMA" id="IFHFYEK"/>
<feature type="domain" description="DUF155" evidence="2">
    <location>
        <begin position="132"/>
        <end position="309"/>
    </location>
</feature>